<organism evidence="3 4">
    <name type="scientific">Plantactinospora soyae</name>
    <dbReference type="NCBI Taxonomy" id="1544732"/>
    <lineage>
        <taxon>Bacteria</taxon>
        <taxon>Bacillati</taxon>
        <taxon>Actinomycetota</taxon>
        <taxon>Actinomycetes</taxon>
        <taxon>Micromonosporales</taxon>
        <taxon>Micromonosporaceae</taxon>
        <taxon>Plantactinospora</taxon>
    </lineage>
</organism>
<evidence type="ECO:0000259" key="2">
    <source>
        <dbReference type="PROSITE" id="PS51708"/>
    </source>
</evidence>
<comment type="caution">
    <text evidence="3">The sequence shown here is derived from an EMBL/GenBank/DDBJ whole genome shotgun (WGS) entry which is preliminary data.</text>
</comment>
<dbReference type="SUPFAM" id="SSF55154">
    <property type="entry name" value="CYTH-like phosphatases"/>
    <property type="match status" value="1"/>
</dbReference>
<dbReference type="Pfam" id="PF01928">
    <property type="entry name" value="CYTH"/>
    <property type="match status" value="1"/>
</dbReference>
<dbReference type="EMBL" id="JADBEB010000001">
    <property type="protein sequence ID" value="MBE1487760.1"/>
    <property type="molecule type" value="Genomic_DNA"/>
</dbReference>
<dbReference type="PANTHER" id="PTHR39339:SF1">
    <property type="entry name" value="CHAD DOMAIN-CONTAINING PROTEIN"/>
    <property type="match status" value="1"/>
</dbReference>
<dbReference type="InterPro" id="IPR007899">
    <property type="entry name" value="CHAD_dom"/>
</dbReference>
<feature type="domain" description="CYTH" evidence="1">
    <location>
        <begin position="1"/>
        <end position="193"/>
    </location>
</feature>
<dbReference type="PROSITE" id="PS51708">
    <property type="entry name" value="CHAD"/>
    <property type="match status" value="1"/>
</dbReference>
<dbReference type="Gene3D" id="1.40.20.10">
    <property type="entry name" value="CHAD domain"/>
    <property type="match status" value="1"/>
</dbReference>
<gene>
    <name evidence="3" type="ORF">H4W31_003398</name>
</gene>
<evidence type="ECO:0000313" key="3">
    <source>
        <dbReference type="EMBL" id="MBE1487760.1"/>
    </source>
</evidence>
<dbReference type="PROSITE" id="PS51707">
    <property type="entry name" value="CYTH"/>
    <property type="match status" value="1"/>
</dbReference>
<dbReference type="Pfam" id="PF05235">
    <property type="entry name" value="CHAD"/>
    <property type="match status" value="1"/>
</dbReference>
<evidence type="ECO:0000259" key="1">
    <source>
        <dbReference type="PROSITE" id="PS51707"/>
    </source>
</evidence>
<accession>A0A927M6H2</accession>
<name>A0A927M6H2_9ACTN</name>
<evidence type="ECO:0000313" key="4">
    <source>
        <dbReference type="Proteomes" id="UP000649753"/>
    </source>
</evidence>
<feature type="domain" description="CHAD" evidence="2">
    <location>
        <begin position="209"/>
        <end position="501"/>
    </location>
</feature>
<sequence>MLEEERKYEVGQEFLLPDLSDAVPAGGRLVELPPVTLTATYLDTADLRLARAGVSLRHRRGDALPWTVKLPADSPGVRHEISRKGRPKAPPADLVALVTAYSRGVELTPAAVVQTVRRAYELRDDAGRVLVELADDAVSVLDGKRIRTTFREIEVERKLGERELLDRVESILTAAGAQAGGFTPKHVRALGAAAEGEPELVAPGELPAEPSAGDVVVAAIRRSTGRLLGHDPLVRLRAPVGDDDTAVHQMRVGCRRLRSDLRTFGPLVRKSWTRPLRDELKWLAGVLGQARDAEVLRARLSRTAAADPVSPLDPAAVARIDQVLATRHEAALAAVDEALGSARYLALVEALVDAARTPQLTGRAGRPATEVLPRLVARPWHRLTDGDDEVDGAADLDPAAPDERWHAVRINGKRARYAVDAVAGVLGGEAAKLARALAKVQDLLGEHQDAAIAAQTWLSIAELERSDHVTAVTAGRLFERERASVHAARAAFPAAWDRAARKRRTAWLR</sequence>
<keyword evidence="4" id="KW-1185">Reference proteome</keyword>
<dbReference type="InterPro" id="IPR038186">
    <property type="entry name" value="CHAD_dom_sf"/>
</dbReference>
<reference evidence="3" key="1">
    <citation type="submission" date="2020-10" db="EMBL/GenBank/DDBJ databases">
        <title>Sequencing the genomes of 1000 actinobacteria strains.</title>
        <authorList>
            <person name="Klenk H.-P."/>
        </authorList>
    </citation>
    <scope>NUCLEOTIDE SEQUENCE</scope>
    <source>
        <strain evidence="3">DSM 46832</strain>
    </source>
</reference>
<dbReference type="AlphaFoldDB" id="A0A927M6H2"/>
<dbReference type="Gene3D" id="2.40.320.10">
    <property type="entry name" value="Hypothetical Protein Pfu-838710-001"/>
    <property type="match status" value="1"/>
</dbReference>
<dbReference type="InterPro" id="IPR033469">
    <property type="entry name" value="CYTH-like_dom_sf"/>
</dbReference>
<dbReference type="PANTHER" id="PTHR39339">
    <property type="entry name" value="SLR1444 PROTEIN"/>
    <property type="match status" value="1"/>
</dbReference>
<dbReference type="SMART" id="SM00880">
    <property type="entry name" value="CHAD"/>
    <property type="match status" value="1"/>
</dbReference>
<dbReference type="RefSeq" id="WP_192767550.1">
    <property type="nucleotide sequence ID" value="NZ_JADBEB010000001.1"/>
</dbReference>
<protein>
    <submittedName>
        <fullName evidence="3">CHAD domain-containing protein</fullName>
    </submittedName>
</protein>
<dbReference type="Proteomes" id="UP000649753">
    <property type="component" value="Unassembled WGS sequence"/>
</dbReference>
<dbReference type="InterPro" id="IPR023577">
    <property type="entry name" value="CYTH_domain"/>
</dbReference>
<dbReference type="SMART" id="SM01118">
    <property type="entry name" value="CYTH"/>
    <property type="match status" value="1"/>
</dbReference>
<proteinExistence type="predicted"/>
<dbReference type="CDD" id="cd07374">
    <property type="entry name" value="CYTH-like_Pase"/>
    <property type="match status" value="1"/>
</dbReference>